<accession>A0AAD7SNN2</accession>
<sequence length="322" mass="34637">AICVKICVARLFDSRAPDPSPCKKSTSSLQKRDSEAHSLASTFRDTPTRYALPEREIVCVSLKKDPKVGLGIVIIGEESTENLDLGIFIASIVPDGPADKDGRIKPGGRLISLNKTSLEGVTFSVAADIMQSCPDDVELIISQPSRALTPSQVGYVLERNHGSQTTLMSECHPGEEEPDEILTLVMTPSPGSRLPIPVVRILDAQECYSRSSSLSSLKEDDVISLELRKIDGTLGMSITGGINTNVRHGGVYIKTLVTGGAAEQDGRIQIGDRLLEVDGVRLRGVTHQYAVDSLLRTGEVVNLVLERKPLADPCVSPDTQNA</sequence>
<evidence type="ECO:0000313" key="4">
    <source>
        <dbReference type="Proteomes" id="UP001221898"/>
    </source>
</evidence>
<feature type="region of interest" description="Disordered" evidence="1">
    <location>
        <begin position="16"/>
        <end position="41"/>
    </location>
</feature>
<dbReference type="EMBL" id="JAINUG010000051">
    <property type="protein sequence ID" value="KAJ8404886.1"/>
    <property type="molecule type" value="Genomic_DNA"/>
</dbReference>
<organism evidence="3 4">
    <name type="scientific">Aldrovandia affinis</name>
    <dbReference type="NCBI Taxonomy" id="143900"/>
    <lineage>
        <taxon>Eukaryota</taxon>
        <taxon>Metazoa</taxon>
        <taxon>Chordata</taxon>
        <taxon>Craniata</taxon>
        <taxon>Vertebrata</taxon>
        <taxon>Euteleostomi</taxon>
        <taxon>Actinopterygii</taxon>
        <taxon>Neopterygii</taxon>
        <taxon>Teleostei</taxon>
        <taxon>Notacanthiformes</taxon>
        <taxon>Halosauridae</taxon>
        <taxon>Aldrovandia</taxon>
    </lineage>
</organism>
<gene>
    <name evidence="3" type="ORF">AAFF_G00332730</name>
</gene>
<dbReference type="PROSITE" id="PS50106">
    <property type="entry name" value="PDZ"/>
    <property type="match status" value="2"/>
</dbReference>
<dbReference type="PANTHER" id="PTHR46900:SF4">
    <property type="entry name" value="FERM AND PDZ DOMAIN CONTAINING 2"/>
    <property type="match status" value="1"/>
</dbReference>
<comment type="caution">
    <text evidence="3">The sequence shown here is derived from an EMBL/GenBank/DDBJ whole genome shotgun (WGS) entry which is preliminary data.</text>
</comment>
<dbReference type="SMART" id="SM00228">
    <property type="entry name" value="PDZ"/>
    <property type="match status" value="2"/>
</dbReference>
<dbReference type="InterPro" id="IPR036034">
    <property type="entry name" value="PDZ_sf"/>
</dbReference>
<dbReference type="Pfam" id="PF00595">
    <property type="entry name" value="PDZ"/>
    <property type="match status" value="2"/>
</dbReference>
<proteinExistence type="predicted"/>
<dbReference type="Gene3D" id="2.30.42.10">
    <property type="match status" value="2"/>
</dbReference>
<name>A0AAD7SNN2_9TELE</name>
<dbReference type="PANTHER" id="PTHR46900">
    <property type="entry name" value="TYROSINE-PROTEIN PHOSPHATASE NON-RECEPTOR TYPE 13"/>
    <property type="match status" value="1"/>
</dbReference>
<protein>
    <recommendedName>
        <fullName evidence="2">PDZ domain-containing protein</fullName>
    </recommendedName>
</protein>
<dbReference type="SUPFAM" id="SSF50156">
    <property type="entry name" value="PDZ domain-like"/>
    <property type="match status" value="2"/>
</dbReference>
<evidence type="ECO:0000256" key="1">
    <source>
        <dbReference type="SAM" id="MobiDB-lite"/>
    </source>
</evidence>
<evidence type="ECO:0000313" key="3">
    <source>
        <dbReference type="EMBL" id="KAJ8404886.1"/>
    </source>
</evidence>
<feature type="domain" description="PDZ" evidence="2">
    <location>
        <begin position="59"/>
        <end position="145"/>
    </location>
</feature>
<reference evidence="3" key="1">
    <citation type="journal article" date="2023" name="Science">
        <title>Genome structures resolve the early diversification of teleost fishes.</title>
        <authorList>
            <person name="Parey E."/>
            <person name="Louis A."/>
            <person name="Montfort J."/>
            <person name="Bouchez O."/>
            <person name="Roques C."/>
            <person name="Iampietro C."/>
            <person name="Lluch J."/>
            <person name="Castinel A."/>
            <person name="Donnadieu C."/>
            <person name="Desvignes T."/>
            <person name="Floi Bucao C."/>
            <person name="Jouanno E."/>
            <person name="Wen M."/>
            <person name="Mejri S."/>
            <person name="Dirks R."/>
            <person name="Jansen H."/>
            <person name="Henkel C."/>
            <person name="Chen W.J."/>
            <person name="Zahm M."/>
            <person name="Cabau C."/>
            <person name="Klopp C."/>
            <person name="Thompson A.W."/>
            <person name="Robinson-Rechavi M."/>
            <person name="Braasch I."/>
            <person name="Lecointre G."/>
            <person name="Bobe J."/>
            <person name="Postlethwait J.H."/>
            <person name="Berthelot C."/>
            <person name="Roest Crollius H."/>
            <person name="Guiguen Y."/>
        </authorList>
    </citation>
    <scope>NUCLEOTIDE SEQUENCE</scope>
    <source>
        <strain evidence="3">NC1722</strain>
    </source>
</reference>
<dbReference type="InterPro" id="IPR052074">
    <property type="entry name" value="NonRcpt_TyrProt_Phosphatase"/>
</dbReference>
<feature type="domain" description="PDZ" evidence="2">
    <location>
        <begin position="224"/>
        <end position="309"/>
    </location>
</feature>
<evidence type="ECO:0000259" key="2">
    <source>
        <dbReference type="PROSITE" id="PS50106"/>
    </source>
</evidence>
<keyword evidence="4" id="KW-1185">Reference proteome</keyword>
<dbReference type="AlphaFoldDB" id="A0AAD7SNN2"/>
<dbReference type="CDD" id="cd06792">
    <property type="entry name" value="PDZ2-PTPN13_FRMPD2-like"/>
    <property type="match status" value="1"/>
</dbReference>
<dbReference type="InterPro" id="IPR001478">
    <property type="entry name" value="PDZ"/>
</dbReference>
<dbReference type="Proteomes" id="UP001221898">
    <property type="component" value="Unassembled WGS sequence"/>
</dbReference>
<feature type="non-terminal residue" evidence="3">
    <location>
        <position position="1"/>
    </location>
</feature>
<feature type="non-terminal residue" evidence="3">
    <location>
        <position position="322"/>
    </location>
</feature>